<evidence type="ECO:0000313" key="2">
    <source>
        <dbReference type="Proteomes" id="UP000299102"/>
    </source>
</evidence>
<comment type="caution">
    <text evidence="1">The sequence shown here is derived from an EMBL/GenBank/DDBJ whole genome shotgun (WGS) entry which is preliminary data.</text>
</comment>
<reference evidence="1 2" key="1">
    <citation type="journal article" date="2019" name="Commun. Biol.">
        <title>The bagworm genome reveals a unique fibroin gene that provides high tensile strength.</title>
        <authorList>
            <person name="Kono N."/>
            <person name="Nakamura H."/>
            <person name="Ohtoshi R."/>
            <person name="Tomita M."/>
            <person name="Numata K."/>
            <person name="Arakawa K."/>
        </authorList>
    </citation>
    <scope>NUCLEOTIDE SEQUENCE [LARGE SCALE GENOMIC DNA]</scope>
</reference>
<protein>
    <submittedName>
        <fullName evidence="1">Uncharacterized protein</fullName>
    </submittedName>
</protein>
<sequence>MLEYNLPDSMSIAAIKESKLSYRCSRAHRPPEVEDRERNRRRTGIRIKSVTGIKIKNSAGTRIKRGNDKRPKSDRLSRLDLSARVAHLTGTHAKSESTNENQTRTWRCLVVDCSSFQFSTGLRTFLGPGFSFVPDNKLKSGFAYKGRLSSPRNALLSLERCLESTGPRLKRVLRSLTLSSSPAILRHCDAFVTNFKAIKYHALYCNSDALDQMEREDIEQPLPDIVVTLVTAVVSSPNQHCACVESLMSRSLNLKQKRLWENEGLDLQSYTLVRCRSGVADARRHRRDDSFYGRRLEVLSEWYSSKKPIGQFA</sequence>
<dbReference type="AlphaFoldDB" id="A0A4C1X4K8"/>
<accession>A0A4C1X4K8</accession>
<dbReference type="Proteomes" id="UP000299102">
    <property type="component" value="Unassembled WGS sequence"/>
</dbReference>
<organism evidence="1 2">
    <name type="scientific">Eumeta variegata</name>
    <name type="common">Bagworm moth</name>
    <name type="synonym">Eumeta japonica</name>
    <dbReference type="NCBI Taxonomy" id="151549"/>
    <lineage>
        <taxon>Eukaryota</taxon>
        <taxon>Metazoa</taxon>
        <taxon>Ecdysozoa</taxon>
        <taxon>Arthropoda</taxon>
        <taxon>Hexapoda</taxon>
        <taxon>Insecta</taxon>
        <taxon>Pterygota</taxon>
        <taxon>Neoptera</taxon>
        <taxon>Endopterygota</taxon>
        <taxon>Lepidoptera</taxon>
        <taxon>Glossata</taxon>
        <taxon>Ditrysia</taxon>
        <taxon>Tineoidea</taxon>
        <taxon>Psychidae</taxon>
        <taxon>Oiketicinae</taxon>
        <taxon>Eumeta</taxon>
    </lineage>
</organism>
<proteinExistence type="predicted"/>
<dbReference type="EMBL" id="BGZK01000741">
    <property type="protein sequence ID" value="GBP58666.1"/>
    <property type="molecule type" value="Genomic_DNA"/>
</dbReference>
<name>A0A4C1X4K8_EUMVA</name>
<gene>
    <name evidence="1" type="ORF">EVAR_38127_1</name>
</gene>
<keyword evidence="2" id="KW-1185">Reference proteome</keyword>
<evidence type="ECO:0000313" key="1">
    <source>
        <dbReference type="EMBL" id="GBP58666.1"/>
    </source>
</evidence>